<name>A0A9X1TFJ2_9BACT</name>
<proteinExistence type="predicted"/>
<dbReference type="GO" id="GO:0005975">
    <property type="term" value="P:carbohydrate metabolic process"/>
    <property type="evidence" value="ECO:0007669"/>
    <property type="project" value="InterPro"/>
</dbReference>
<comment type="caution">
    <text evidence="1">The sequence shown here is derived from an EMBL/GenBank/DDBJ whole genome shotgun (WGS) entry which is preliminary data.</text>
</comment>
<protein>
    <submittedName>
        <fullName evidence="1">Uncharacterized protein</fullName>
    </submittedName>
</protein>
<dbReference type="Proteomes" id="UP001139000">
    <property type="component" value="Unassembled WGS sequence"/>
</dbReference>
<dbReference type="InterPro" id="IPR012341">
    <property type="entry name" value="6hp_glycosidase-like_sf"/>
</dbReference>
<dbReference type="RefSeq" id="WP_234657341.1">
    <property type="nucleotide sequence ID" value="NZ_CP094997.1"/>
</dbReference>
<dbReference type="AlphaFoldDB" id="A0A9X1TFJ2"/>
<dbReference type="SUPFAM" id="SSF158745">
    <property type="entry name" value="LanC-like"/>
    <property type="match status" value="1"/>
</dbReference>
<dbReference type="Gene3D" id="1.50.10.10">
    <property type="match status" value="1"/>
</dbReference>
<sequence length="462" mass="54183">MGLLFVDECQSIKEVKVQTNVEFGDYIPHFILGLPIDNSNVLSKYQIQLGEEIFEKFLNSDSTNYTLINGKSGMILAVALYLKSIQDQEKKSKIQTLFDKIENDKYIILSDVLYNDLEEGRAGILLALSYILVLKFDRRINSIFLLLLELLIKDARFYKKGVTWLKSDLKEPESCIWQESEGIRLSLSHINGLFDHEFVRILIDSIVVPFKSKKISSKSTSNMRWKDILERLTHQLYNENSEKKIDIGLNKKVQGFHDIIEANFKDVFSSLPPFDLGGIIAEITSSCHRLNQYEIFGALKTVRLDMDANLFRLLQRRMRLRAWLIDRSNIFSHAHEPDPRFYAYAIQFSEMDNHNFFDIKLAVNQIDIHYIVLKSNWLYAMKYKKMNTIGCFSVRRFDKYIFINMDVLDRFVSQLLIYLLNKECSINEFKQSVFNNRSLYFDHYNFRNRILLLIKQGIFIPG</sequence>
<accession>A0A9X1TFJ2</accession>
<reference evidence="1" key="1">
    <citation type="submission" date="2021-12" db="EMBL/GenBank/DDBJ databases">
        <title>Novel species in genus Dyadobacter.</title>
        <authorList>
            <person name="Ma C."/>
        </authorList>
    </citation>
    <scope>NUCLEOTIDE SEQUENCE</scope>
    <source>
        <strain evidence="1">LJ419</strain>
    </source>
</reference>
<keyword evidence="2" id="KW-1185">Reference proteome</keyword>
<gene>
    <name evidence="1" type="ORF">LXM26_23020</name>
</gene>
<dbReference type="EMBL" id="JAJTTC010000007">
    <property type="protein sequence ID" value="MCF0064406.1"/>
    <property type="molecule type" value="Genomic_DNA"/>
</dbReference>
<evidence type="ECO:0000313" key="1">
    <source>
        <dbReference type="EMBL" id="MCF0064406.1"/>
    </source>
</evidence>
<organism evidence="1 2">
    <name type="scientific">Dyadobacter chenwenxiniae</name>
    <dbReference type="NCBI Taxonomy" id="2906456"/>
    <lineage>
        <taxon>Bacteria</taxon>
        <taxon>Pseudomonadati</taxon>
        <taxon>Bacteroidota</taxon>
        <taxon>Cytophagia</taxon>
        <taxon>Cytophagales</taxon>
        <taxon>Spirosomataceae</taxon>
        <taxon>Dyadobacter</taxon>
    </lineage>
</organism>
<evidence type="ECO:0000313" key="2">
    <source>
        <dbReference type="Proteomes" id="UP001139000"/>
    </source>
</evidence>